<sequence length="1174" mass="135411">MPANIRPISQELAKVAKEELNEVPERIQKDLEALREWIRKQPHLRARTDDQFLIAFLRGCKWSLERAKEKIEDFYTLRGRMPEIVKERDPLNEKTRELIRCGVALPLPATETPGSPRIMLIRPGAYNPEKFTFTEVMKVGNMVSDFVMLNDDNTMIAGQIDILDLGNVTAGHFLQMNPGLVRKITLLTQKGLPMRQLETHCINTPPGFETLFNMFKGFVSEKQRNRIHVHGSNIEQLYRYIPKRLFPDEYGGEAGKIEEIIDSWEQKLTSYADWFREDEDLYGAIAQEELNEVPERIEKDLQVLKDWLAKQPHLHSRTEDQFLVAFLRNFRYSLEKAKEMIDSYYSVRTAIPEMRKDRDPLSEKNREIVQTGYSLYLPKCAPGGPRIFLNRVSAFDPNKYSIYELMKVASMINDIAIMEDDNAVISGHIDIMDLKDLTMAHYSVFTPTVLKKLIMIAQQATPLHQKEIHYLHLPATMNTLFNVFKKYLTEKNGVKIYVHNNLESLQAAISSEFLPAEYGGQGGTIAEIAANWEKKLLEKREWFLDDEKYGTDEKKRRGPPRTAETICKMAKVRELSPELAKLAKEELNEVPERIEKDLEALKEWIQKQPHLRARTDDQFLVGFLRGCKWSLERTKEKIDSYYTARTVVHEVMSPRDPLLEKNLTVLRLGYLVPLPRTESPNSPRVVLIRYGCYDPDEYSIVDVIRLSVMIADLMHLEDDNRMCAGEMVLVDMENTTMKHLFQVTPMLMKKFAMLTHEAAPIRQKGFHFFNTASGFEVAFGTFRNFMKEKVRERWQVHGGGAEAIAKVVPRHILPKEYGGDAGSVKDILAEWEKKLIANRDYLIDENNYGVDEDKRANGTAKETKEMPNIRAISPELAKLAREELNEVPERIDADLEALREWIRKQPHLHARTDDQFLVTFFRGCKWSLERTKQKLDTFYTVRSALPELISHRDPLERRTLEVIRMGFVVPLPMTEKPDGPRIMLFRPGVYNPTLYTIHEMIKVSLMVNDILLCRDDNRTIAGQVGIVDLAGATMAHLGQANVVLMKKFSMITQDASPLRQKGFHFVNPPSGFATIYNLAKGMFNEKMQQRFRVHSDKESLFQFIPKRMLPTEYGGDAGPIQKIIDSVEKDLTEARDFFREEDAYGTNERKRIGRPKNAETLFGVEGSFRKLAVD</sequence>
<dbReference type="InterPro" id="IPR036865">
    <property type="entry name" value="CRAL-TRIO_dom_sf"/>
</dbReference>
<evidence type="ECO:0000259" key="1">
    <source>
        <dbReference type="PROSITE" id="PS50191"/>
    </source>
</evidence>
<dbReference type="Gene3D" id="1.10.8.20">
    <property type="entry name" value="N-terminal domain of phosphatidylinositol transfer protein sec14p"/>
    <property type="match status" value="4"/>
</dbReference>
<dbReference type="VEuPathDB" id="VectorBase:LLONM1_006786"/>
<proteinExistence type="predicted"/>
<dbReference type="AlphaFoldDB" id="A0A7G3AT23"/>
<evidence type="ECO:0000313" key="2">
    <source>
        <dbReference type="EMBL" id="MBC1175369.1"/>
    </source>
</evidence>
<dbReference type="PANTHER" id="PTHR10174">
    <property type="entry name" value="ALPHA-TOCOPHEROL TRANSFER PROTEIN-RELATED"/>
    <property type="match status" value="1"/>
</dbReference>
<protein>
    <submittedName>
        <fullName evidence="2">Putative phosphatidylinositol transfer protein sec14</fullName>
    </submittedName>
</protein>
<dbReference type="Gene3D" id="3.40.525.10">
    <property type="entry name" value="CRAL-TRIO lipid binding domain"/>
    <property type="match status" value="4"/>
</dbReference>
<feature type="domain" description="CRAL-TRIO" evidence="1">
    <location>
        <begin position="364"/>
        <end position="526"/>
    </location>
</feature>
<dbReference type="VEuPathDB" id="VectorBase:LLONM1_001428"/>
<dbReference type="Gene3D" id="1.20.5.1200">
    <property type="entry name" value="Alpha-tocopherol transfer"/>
    <property type="match status" value="4"/>
</dbReference>
<dbReference type="SUPFAM" id="SSF52087">
    <property type="entry name" value="CRAL/TRIO domain"/>
    <property type="match status" value="4"/>
</dbReference>
<dbReference type="InterPro" id="IPR001251">
    <property type="entry name" value="CRAL-TRIO_dom"/>
</dbReference>
<accession>A0A7G3AT23</accession>
<feature type="domain" description="CRAL-TRIO" evidence="1">
    <location>
        <begin position="655"/>
        <end position="825"/>
    </location>
</feature>
<dbReference type="GO" id="GO:1902936">
    <property type="term" value="F:phosphatidylinositol bisphosphate binding"/>
    <property type="evidence" value="ECO:0007669"/>
    <property type="project" value="TreeGrafter"/>
</dbReference>
<dbReference type="SUPFAM" id="SSF46938">
    <property type="entry name" value="CRAL/TRIO N-terminal domain"/>
    <property type="match status" value="4"/>
</dbReference>
<dbReference type="InterPro" id="IPR011074">
    <property type="entry name" value="CRAL/TRIO_N_dom"/>
</dbReference>
<feature type="domain" description="CRAL-TRIO" evidence="1">
    <location>
        <begin position="162"/>
        <end position="258"/>
    </location>
</feature>
<dbReference type="CDD" id="cd00170">
    <property type="entry name" value="SEC14"/>
    <property type="match status" value="4"/>
</dbReference>
<dbReference type="PROSITE" id="PS50191">
    <property type="entry name" value="CRAL_TRIO"/>
    <property type="match status" value="4"/>
</dbReference>
<dbReference type="GO" id="GO:0016020">
    <property type="term" value="C:membrane"/>
    <property type="evidence" value="ECO:0007669"/>
    <property type="project" value="TreeGrafter"/>
</dbReference>
<dbReference type="PRINTS" id="PR00180">
    <property type="entry name" value="CRETINALDHBP"/>
</dbReference>
<name>A0A7G3AT23_LUTLO</name>
<organism evidence="2">
    <name type="scientific">Lutzomyia longipalpis</name>
    <name type="common">Sand fly</name>
    <dbReference type="NCBI Taxonomy" id="7200"/>
    <lineage>
        <taxon>Eukaryota</taxon>
        <taxon>Metazoa</taxon>
        <taxon>Ecdysozoa</taxon>
        <taxon>Arthropoda</taxon>
        <taxon>Hexapoda</taxon>
        <taxon>Insecta</taxon>
        <taxon>Pterygota</taxon>
        <taxon>Neoptera</taxon>
        <taxon>Endopterygota</taxon>
        <taxon>Diptera</taxon>
        <taxon>Nematocera</taxon>
        <taxon>Psychodoidea</taxon>
        <taxon>Psychodidae</taxon>
        <taxon>Lutzomyia</taxon>
        <taxon>Lutzomyia</taxon>
    </lineage>
</organism>
<dbReference type="SMART" id="SM00516">
    <property type="entry name" value="SEC14"/>
    <property type="match status" value="4"/>
</dbReference>
<dbReference type="PANTHER" id="PTHR10174:SF216">
    <property type="entry name" value="CRAL-TRIO DOMAIN-CONTAINING PROTEIN-RELATED"/>
    <property type="match status" value="1"/>
</dbReference>
<dbReference type="Pfam" id="PF00650">
    <property type="entry name" value="CRAL_TRIO"/>
    <property type="match status" value="4"/>
</dbReference>
<feature type="domain" description="CRAL-TRIO" evidence="1">
    <location>
        <begin position="956"/>
        <end position="1121"/>
    </location>
</feature>
<reference evidence="2" key="1">
    <citation type="journal article" date="2020" name="BMC">
        <title>Leishmania infection induces a limited differential gene expression in the sand fly midgut.</title>
        <authorList>
            <person name="Coutinho-Abreu I.V."/>
            <person name="Serafim T.D."/>
            <person name="Meneses C."/>
            <person name="Kamhawi S."/>
            <person name="Oliveira F."/>
            <person name="Valenzuela J.G."/>
        </authorList>
    </citation>
    <scope>NUCLEOTIDE SEQUENCE</scope>
    <source>
        <strain evidence="2">Jacobina</strain>
        <tissue evidence="2">Midgut</tissue>
    </source>
</reference>
<dbReference type="SMART" id="SM01100">
    <property type="entry name" value="CRAL_TRIO_N"/>
    <property type="match status" value="4"/>
</dbReference>
<dbReference type="InterPro" id="IPR036273">
    <property type="entry name" value="CRAL/TRIO_N_dom_sf"/>
</dbReference>
<dbReference type="EMBL" id="GITU01006666">
    <property type="protein sequence ID" value="MBC1175369.1"/>
    <property type="molecule type" value="Transcribed_RNA"/>
</dbReference>